<evidence type="ECO:0000313" key="3">
    <source>
        <dbReference type="Proteomes" id="UP000265618"/>
    </source>
</evidence>
<comment type="caution">
    <text evidence="2">The sequence shown here is derived from an EMBL/GenBank/DDBJ whole genome shotgun (WGS) entry which is preliminary data.</text>
</comment>
<dbReference type="Proteomes" id="UP000265618">
    <property type="component" value="Unassembled WGS sequence"/>
</dbReference>
<sequence length="42" mass="4652">MSKTSSIGCRDMWILTAWTALVALVGLAVLMPFDEAISEYFI</sequence>
<feature type="non-terminal residue" evidence="2">
    <location>
        <position position="1"/>
    </location>
</feature>
<keyword evidence="1" id="KW-0812">Transmembrane</keyword>
<dbReference type="EMBL" id="BDIP01002976">
    <property type="protein sequence ID" value="GCA63292.1"/>
    <property type="molecule type" value="Genomic_DNA"/>
</dbReference>
<gene>
    <name evidence="2" type="ORF">KIPB_009079</name>
</gene>
<accession>A0A391P4V6</accession>
<name>A0A391P4V6_9EUKA</name>
<keyword evidence="3" id="KW-1185">Reference proteome</keyword>
<evidence type="ECO:0000313" key="2">
    <source>
        <dbReference type="EMBL" id="GCA63292.1"/>
    </source>
</evidence>
<reference evidence="2 3" key="1">
    <citation type="journal article" date="2018" name="PLoS ONE">
        <title>The draft genome of Kipferlia bialata reveals reductive genome evolution in fornicate parasites.</title>
        <authorList>
            <person name="Tanifuji G."/>
            <person name="Takabayashi S."/>
            <person name="Kume K."/>
            <person name="Takagi M."/>
            <person name="Nakayama T."/>
            <person name="Kamikawa R."/>
            <person name="Inagaki Y."/>
            <person name="Hashimoto T."/>
        </authorList>
    </citation>
    <scope>NUCLEOTIDE SEQUENCE [LARGE SCALE GENOMIC DNA]</scope>
    <source>
        <strain evidence="2">NY0173</strain>
    </source>
</reference>
<keyword evidence="1" id="KW-1133">Transmembrane helix</keyword>
<keyword evidence="1" id="KW-0472">Membrane</keyword>
<proteinExistence type="predicted"/>
<dbReference type="AlphaFoldDB" id="A0A391P4V6"/>
<evidence type="ECO:0000256" key="1">
    <source>
        <dbReference type="SAM" id="Phobius"/>
    </source>
</evidence>
<organism evidence="2 3">
    <name type="scientific">Kipferlia bialata</name>
    <dbReference type="NCBI Taxonomy" id="797122"/>
    <lineage>
        <taxon>Eukaryota</taxon>
        <taxon>Metamonada</taxon>
        <taxon>Carpediemonas-like organisms</taxon>
        <taxon>Kipferlia</taxon>
    </lineage>
</organism>
<feature type="transmembrane region" description="Helical" evidence="1">
    <location>
        <begin position="12"/>
        <end position="33"/>
    </location>
</feature>
<protein>
    <submittedName>
        <fullName evidence="2">Uncharacterized protein</fullName>
    </submittedName>
</protein>